<accession>A0A1H9WT17</accession>
<protein>
    <recommendedName>
        <fullName evidence="3">Carboxypeptidase regulatory-like domain-containing protein</fullName>
    </recommendedName>
</protein>
<dbReference type="Gene3D" id="2.60.40.1120">
    <property type="entry name" value="Carboxypeptidase-like, regulatory domain"/>
    <property type="match status" value="1"/>
</dbReference>
<dbReference type="EMBL" id="FOFV01000024">
    <property type="protein sequence ID" value="SES36817.1"/>
    <property type="molecule type" value="Genomic_DNA"/>
</dbReference>
<evidence type="ECO:0008006" key="3">
    <source>
        <dbReference type="Google" id="ProtNLM"/>
    </source>
</evidence>
<keyword evidence="2" id="KW-1185">Reference proteome</keyword>
<evidence type="ECO:0000313" key="2">
    <source>
        <dbReference type="Proteomes" id="UP000199503"/>
    </source>
</evidence>
<dbReference type="Proteomes" id="UP000199503">
    <property type="component" value="Unassembled WGS sequence"/>
</dbReference>
<sequence>MTRAGSDEAVVTVTSGEDGRFRIALAPGDYTLHAANLAGTPLPVAQPVDVHVDANRFATVEVSFDSGIREAPTPPG</sequence>
<gene>
    <name evidence="1" type="ORF">SAMN04488000_12467</name>
</gene>
<name>A0A1H9WT17_9PSEU</name>
<evidence type="ECO:0000313" key="1">
    <source>
        <dbReference type="EMBL" id="SES36817.1"/>
    </source>
</evidence>
<organism evidence="1 2">
    <name type="scientific">Lentzea albida</name>
    <dbReference type="NCBI Taxonomy" id="65499"/>
    <lineage>
        <taxon>Bacteria</taxon>
        <taxon>Bacillati</taxon>
        <taxon>Actinomycetota</taxon>
        <taxon>Actinomycetes</taxon>
        <taxon>Pseudonocardiales</taxon>
        <taxon>Pseudonocardiaceae</taxon>
        <taxon>Lentzea</taxon>
    </lineage>
</organism>
<reference evidence="2" key="1">
    <citation type="submission" date="2016-10" db="EMBL/GenBank/DDBJ databases">
        <authorList>
            <person name="Varghese N."/>
            <person name="Submissions S."/>
        </authorList>
    </citation>
    <scope>NUCLEOTIDE SEQUENCE [LARGE SCALE GENOMIC DNA]</scope>
    <source>
        <strain evidence="2">DSM 44437</strain>
    </source>
</reference>
<dbReference type="AlphaFoldDB" id="A0A1H9WT17"/>
<dbReference type="SUPFAM" id="SSF49464">
    <property type="entry name" value="Carboxypeptidase regulatory domain-like"/>
    <property type="match status" value="1"/>
</dbReference>
<dbReference type="InterPro" id="IPR008969">
    <property type="entry name" value="CarboxyPept-like_regulatory"/>
</dbReference>
<proteinExistence type="predicted"/>